<sequence length="114" mass="13062">MEKVGNSDICACLTNLRPERTKTLNRYTPKQVPDWLASSNTHIMYHPIRLYETPCRGEEIRSRMSFTDTRSSPGIPTYADLLIAVQRQYKWCLGPTLTFISYACQLSSLVVFVV</sequence>
<accession>A0A2A9NK40</accession>
<dbReference type="Proteomes" id="UP000242287">
    <property type="component" value="Unassembled WGS sequence"/>
</dbReference>
<reference evidence="1 2" key="1">
    <citation type="submission" date="2014-02" db="EMBL/GenBank/DDBJ databases">
        <title>Transposable element dynamics among asymbiotic and ectomycorrhizal Amanita fungi.</title>
        <authorList>
            <consortium name="DOE Joint Genome Institute"/>
            <person name="Hess J."/>
            <person name="Skrede I."/>
            <person name="Wolfe B."/>
            <person name="LaButti K."/>
            <person name="Ohm R.A."/>
            <person name="Grigoriev I.V."/>
            <person name="Pringle A."/>
        </authorList>
    </citation>
    <scope>NUCLEOTIDE SEQUENCE [LARGE SCALE GENOMIC DNA]</scope>
    <source>
        <strain evidence="1 2">SKay4041</strain>
    </source>
</reference>
<dbReference type="AlphaFoldDB" id="A0A2A9NK40"/>
<proteinExistence type="predicted"/>
<gene>
    <name evidence="1" type="ORF">AMATHDRAFT_60976</name>
</gene>
<keyword evidence="2" id="KW-1185">Reference proteome</keyword>
<evidence type="ECO:0000313" key="2">
    <source>
        <dbReference type="Proteomes" id="UP000242287"/>
    </source>
</evidence>
<organism evidence="1 2">
    <name type="scientific">Amanita thiersii Skay4041</name>
    <dbReference type="NCBI Taxonomy" id="703135"/>
    <lineage>
        <taxon>Eukaryota</taxon>
        <taxon>Fungi</taxon>
        <taxon>Dikarya</taxon>
        <taxon>Basidiomycota</taxon>
        <taxon>Agaricomycotina</taxon>
        <taxon>Agaricomycetes</taxon>
        <taxon>Agaricomycetidae</taxon>
        <taxon>Agaricales</taxon>
        <taxon>Pluteineae</taxon>
        <taxon>Amanitaceae</taxon>
        <taxon>Amanita</taxon>
    </lineage>
</organism>
<protein>
    <submittedName>
        <fullName evidence="1">Uncharacterized protein</fullName>
    </submittedName>
</protein>
<evidence type="ECO:0000313" key="1">
    <source>
        <dbReference type="EMBL" id="PFH50438.1"/>
    </source>
</evidence>
<name>A0A2A9NK40_9AGAR</name>
<dbReference type="EMBL" id="KZ302003">
    <property type="protein sequence ID" value="PFH50438.1"/>
    <property type="molecule type" value="Genomic_DNA"/>
</dbReference>